<evidence type="ECO:0000256" key="3">
    <source>
        <dbReference type="ARBA" id="ARBA00022448"/>
    </source>
</evidence>
<comment type="similarity">
    <text evidence="2">Belongs to the major facilitator superfamily.</text>
</comment>
<evidence type="ECO:0000256" key="4">
    <source>
        <dbReference type="ARBA" id="ARBA00022692"/>
    </source>
</evidence>
<comment type="catalytic activity">
    <reaction evidence="14">
        <text>L-aspartyl-L-lysine(out) = L-aspartyl-L-lysine(in)</text>
        <dbReference type="Rhea" id="RHEA:79411"/>
        <dbReference type="ChEBI" id="CHEBI:229953"/>
    </reaction>
</comment>
<evidence type="ECO:0000256" key="8">
    <source>
        <dbReference type="ARBA" id="ARBA00044876"/>
    </source>
</evidence>
<dbReference type="InterPro" id="IPR011701">
    <property type="entry name" value="MFS"/>
</dbReference>
<feature type="transmembrane region" description="Helical" evidence="25">
    <location>
        <begin position="13"/>
        <end position="31"/>
    </location>
</feature>
<comment type="catalytic activity">
    <reaction evidence="18">
        <text>L-histidyl-L-alpha-amino acid(out) = L-histidyl-L-alpha-amino acid(in)</text>
        <dbReference type="Rhea" id="RHEA:79379"/>
        <dbReference type="ChEBI" id="CHEBI:229964"/>
    </reaction>
</comment>
<evidence type="ECO:0000256" key="6">
    <source>
        <dbReference type="ARBA" id="ARBA00023136"/>
    </source>
</evidence>
<dbReference type="InterPro" id="IPR020846">
    <property type="entry name" value="MFS_dom"/>
</dbReference>
<evidence type="ECO:0000313" key="27">
    <source>
        <dbReference type="EMBL" id="KAF0698572.1"/>
    </source>
</evidence>
<evidence type="ECO:0000256" key="22">
    <source>
        <dbReference type="ARBA" id="ARBA00045018"/>
    </source>
</evidence>
<feature type="transmembrane region" description="Helical" evidence="25">
    <location>
        <begin position="85"/>
        <end position="105"/>
    </location>
</feature>
<evidence type="ECO:0000256" key="25">
    <source>
        <dbReference type="SAM" id="Phobius"/>
    </source>
</evidence>
<feature type="transmembrane region" description="Helical" evidence="25">
    <location>
        <begin position="490"/>
        <end position="512"/>
    </location>
</feature>
<comment type="catalytic activity">
    <reaction evidence="16">
        <text>L-lysyl-L-lysine(out) = L-lysyl-L-lysine(in)</text>
        <dbReference type="Rhea" id="RHEA:79403"/>
        <dbReference type="ChEBI" id="CHEBI:229956"/>
    </reaction>
</comment>
<evidence type="ECO:0000256" key="16">
    <source>
        <dbReference type="ARBA" id="ARBA00044900"/>
    </source>
</evidence>
<keyword evidence="6 25" id="KW-0472">Membrane</keyword>
<comment type="catalytic activity">
    <reaction evidence="9">
        <text>L-histidyl-glycine(out) = L-histidyl-glycine(in)</text>
        <dbReference type="Rhea" id="RHEA:79395"/>
        <dbReference type="ChEBI" id="CHEBI:229957"/>
    </reaction>
</comment>
<evidence type="ECO:0000256" key="5">
    <source>
        <dbReference type="ARBA" id="ARBA00022989"/>
    </source>
</evidence>
<comment type="catalytic activity">
    <reaction evidence="15">
        <text>L-arginyl-L-alpha-amino acid(out) = L-arginyl-L-alpha-amino acid(in)</text>
        <dbReference type="Rhea" id="RHEA:79371"/>
        <dbReference type="ChEBI" id="CHEBI:84315"/>
    </reaction>
</comment>
<sequence length="555" mass="60427">MQLLPSHENHFKPIVLVLVSLLNFGGCYCYDNPSALKSQLQQHFSTLAKADYEMYFNLLYSVYSVPNIVLPLFGGVLTDKLGPRWVLFGVTSLMLLGQFIFALGNSLESFSVMLVRFAGRVVFGFGGETVSVAQASLLALWFPSSELAFANGILISIQRLATASNNELSPFLAEHWSVTSATWFGVLVCAISFVAMLGLVPIDAKAEQQIQDDVLTDQENQNERVFKQHIRLADAATFSWTFWLIGALYFLIYAIVGPFNNVASSIFLERDYFRTPPPLCQRCGLGAYANDIFCTTQSSVCPPLTNSPFAHPLPLLSATCAAIIDPVDQFSCSTLPPYLDDAAINCDAIAWKEGPYTHAYCQSKYAAEQAAAAPLSFVPMLMAVTAPVFGYWVDHVGRRTLIAVVAMMAIALAHALLGFTSVSLFLPLAMQGLATCLFLSASWPAVAYCVEPHHVGTAYGILSASVNLGLAIVPMFVVVEYNAMHMYIPYVHVVFMGLAILGIAVAIVLVFLDLRNGGVLYAANMQYAPSQVMPEVEKGYLLPKPMKAYGTSAVS</sequence>
<dbReference type="InterPro" id="IPR052187">
    <property type="entry name" value="MFSD1"/>
</dbReference>
<reference evidence="28 29" key="1">
    <citation type="submission" date="2019-03" db="EMBL/GenBank/DDBJ databases">
        <authorList>
            <person name="Gaulin E."/>
            <person name="Dumas B."/>
        </authorList>
    </citation>
    <scope>NUCLEOTIDE SEQUENCE [LARGE SCALE GENOMIC DNA]</scope>
    <source>
        <strain evidence="28">CBS 568.67</strain>
    </source>
</reference>
<dbReference type="SUPFAM" id="SSF103473">
    <property type="entry name" value="MFS general substrate transporter"/>
    <property type="match status" value="2"/>
</dbReference>
<dbReference type="EMBL" id="CAADRA010005251">
    <property type="protein sequence ID" value="VFT87671.1"/>
    <property type="molecule type" value="Genomic_DNA"/>
</dbReference>
<dbReference type="PROSITE" id="PS50850">
    <property type="entry name" value="MFS"/>
    <property type="match status" value="1"/>
</dbReference>
<evidence type="ECO:0000256" key="21">
    <source>
        <dbReference type="ARBA" id="ARBA00044985"/>
    </source>
</evidence>
<feature type="transmembrane region" description="Helical" evidence="25">
    <location>
        <begin position="232"/>
        <end position="256"/>
    </location>
</feature>
<comment type="catalytic activity">
    <reaction evidence="10">
        <text>L-alpha-aminoacyl-L-arginine(out) = L-alpha-aminoacyl-L-arginine(in)</text>
        <dbReference type="Rhea" id="RHEA:79367"/>
        <dbReference type="ChEBI" id="CHEBI:229968"/>
    </reaction>
</comment>
<keyword evidence="29" id="KW-1185">Reference proteome</keyword>
<feature type="transmembrane region" description="Helical" evidence="25">
    <location>
        <begin position="371"/>
        <end position="393"/>
    </location>
</feature>
<feature type="transmembrane region" description="Helical" evidence="25">
    <location>
        <begin position="428"/>
        <end position="450"/>
    </location>
</feature>
<evidence type="ECO:0000313" key="29">
    <source>
        <dbReference type="Proteomes" id="UP000332933"/>
    </source>
</evidence>
<feature type="transmembrane region" description="Helical" evidence="25">
    <location>
        <begin position="52"/>
        <end position="73"/>
    </location>
</feature>
<feature type="transmembrane region" description="Helical" evidence="25">
    <location>
        <begin position="457"/>
        <end position="478"/>
    </location>
</feature>
<comment type="catalytic activity">
    <reaction evidence="20">
        <text>L-lysyl-glycine(out) = L-lysyl-glycine(in)</text>
        <dbReference type="Rhea" id="RHEA:79407"/>
        <dbReference type="ChEBI" id="CHEBI:191202"/>
    </reaction>
</comment>
<dbReference type="InterPro" id="IPR036259">
    <property type="entry name" value="MFS_trans_sf"/>
</dbReference>
<dbReference type="Pfam" id="PF07690">
    <property type="entry name" value="MFS_1"/>
    <property type="match status" value="2"/>
</dbReference>
<evidence type="ECO:0000256" key="10">
    <source>
        <dbReference type="ARBA" id="ARBA00044881"/>
    </source>
</evidence>
<dbReference type="AlphaFoldDB" id="A0A485KSY4"/>
<organism evidence="28 29">
    <name type="scientific">Aphanomyces stellatus</name>
    <dbReference type="NCBI Taxonomy" id="120398"/>
    <lineage>
        <taxon>Eukaryota</taxon>
        <taxon>Sar</taxon>
        <taxon>Stramenopiles</taxon>
        <taxon>Oomycota</taxon>
        <taxon>Saprolegniomycetes</taxon>
        <taxon>Saprolegniales</taxon>
        <taxon>Verrucalvaceae</taxon>
        <taxon>Aphanomyces</taxon>
    </lineage>
</organism>
<dbReference type="Proteomes" id="UP000332933">
    <property type="component" value="Unassembled WGS sequence"/>
</dbReference>
<feature type="transmembrane region" description="Helical" evidence="25">
    <location>
        <begin position="117"/>
        <end position="142"/>
    </location>
</feature>
<comment type="catalytic activity">
    <reaction evidence="17">
        <text>L-arginyl-glycine(out) = L-arginyl-glycine(in)</text>
        <dbReference type="Rhea" id="RHEA:79391"/>
        <dbReference type="ChEBI" id="CHEBI:229955"/>
    </reaction>
</comment>
<evidence type="ECO:0000256" key="1">
    <source>
        <dbReference type="ARBA" id="ARBA00004155"/>
    </source>
</evidence>
<evidence type="ECO:0000256" key="13">
    <source>
        <dbReference type="ARBA" id="ARBA00044893"/>
    </source>
</evidence>
<evidence type="ECO:0000259" key="26">
    <source>
        <dbReference type="PROSITE" id="PS50850"/>
    </source>
</evidence>
<dbReference type="Gene3D" id="1.20.1250.20">
    <property type="entry name" value="MFS general substrate transporter like domains"/>
    <property type="match status" value="2"/>
</dbReference>
<evidence type="ECO:0000256" key="24">
    <source>
        <dbReference type="ARBA" id="ARBA00046376"/>
    </source>
</evidence>
<keyword evidence="3" id="KW-0813">Transport</keyword>
<reference evidence="27" key="2">
    <citation type="submission" date="2019-06" db="EMBL/GenBank/DDBJ databases">
        <title>Genomics analysis of Aphanomyces spp. identifies a new class of oomycete effector associated with host adaptation.</title>
        <authorList>
            <person name="Gaulin E."/>
        </authorList>
    </citation>
    <scope>NUCLEOTIDE SEQUENCE</scope>
    <source>
        <strain evidence="27">CBS 578.67</strain>
    </source>
</reference>
<keyword evidence="7" id="KW-0458">Lysosome</keyword>
<feature type="transmembrane region" description="Helical" evidence="25">
    <location>
        <begin position="181"/>
        <end position="200"/>
    </location>
</feature>
<evidence type="ECO:0000256" key="9">
    <source>
        <dbReference type="ARBA" id="ARBA00044878"/>
    </source>
</evidence>
<comment type="catalytic activity">
    <reaction evidence="13">
        <text>L-alpha-aminoacyl-L-lysine(out) = L-alpha-aminoacyl-L-lysine(in)</text>
        <dbReference type="Rhea" id="RHEA:79383"/>
        <dbReference type="ChEBI" id="CHEBI:229966"/>
    </reaction>
</comment>
<dbReference type="EMBL" id="VJMH01005230">
    <property type="protein sequence ID" value="KAF0698572.1"/>
    <property type="molecule type" value="Genomic_DNA"/>
</dbReference>
<evidence type="ECO:0000256" key="11">
    <source>
        <dbReference type="ARBA" id="ARBA00044884"/>
    </source>
</evidence>
<evidence type="ECO:0000256" key="17">
    <source>
        <dbReference type="ARBA" id="ARBA00044903"/>
    </source>
</evidence>
<protein>
    <recommendedName>
        <fullName evidence="21">Lysosomal dipeptide transporter MFSD1</fullName>
    </recommendedName>
    <alternativeName>
        <fullName evidence="22">Major facilitator superfamily domain-containing protein 1</fullName>
    </alternativeName>
</protein>
<name>A0A485KSY4_9STRA</name>
<evidence type="ECO:0000256" key="23">
    <source>
        <dbReference type="ARBA" id="ARBA00045709"/>
    </source>
</evidence>
<comment type="catalytic activity">
    <reaction evidence="11">
        <text>L-alpha-aminoacyl-L-histidine(out) = L-alpha-aminoacyl-L-histidine(in)</text>
        <dbReference type="Rhea" id="RHEA:79375"/>
        <dbReference type="ChEBI" id="CHEBI:229967"/>
    </reaction>
</comment>
<comment type="function">
    <text evidence="23">Lysosomal dipeptide uniporter that selectively exports lysine, arginine or histidine-containing dipeptides with a net positive charge from the lysosome lumen into the cytosol. Could play a role in a specific type of protein O-glycosylation indirectly regulating macrophages migration and tissue invasion. Also essential for liver homeostasis.</text>
</comment>
<accession>A0A485KSY4</accession>
<evidence type="ECO:0000256" key="12">
    <source>
        <dbReference type="ARBA" id="ARBA00044891"/>
    </source>
</evidence>
<dbReference type="PANTHER" id="PTHR23512">
    <property type="entry name" value="MAJOR FACILITATOR SUPERFAMILY DOMAIN-CONTAINING PROTEIN 1"/>
    <property type="match status" value="1"/>
</dbReference>
<evidence type="ECO:0000313" key="28">
    <source>
        <dbReference type="EMBL" id="VFT87671.1"/>
    </source>
</evidence>
<proteinExistence type="inferred from homology"/>
<comment type="catalytic activity">
    <reaction evidence="12">
        <text>L-lysyl-L-alpha-amino acid(out) = L-lysyl-L-alpha-amino acid(in)</text>
        <dbReference type="Rhea" id="RHEA:79387"/>
        <dbReference type="ChEBI" id="CHEBI:229965"/>
    </reaction>
</comment>
<feature type="domain" description="Major facilitator superfamily (MFS) profile" evidence="26">
    <location>
        <begin position="1"/>
        <end position="517"/>
    </location>
</feature>
<comment type="catalytic activity">
    <reaction evidence="19">
        <text>L-alanyl-L-lysine(out) = L-alanyl-L-lysine(in)</text>
        <dbReference type="Rhea" id="RHEA:79415"/>
        <dbReference type="ChEBI" id="CHEBI:192470"/>
    </reaction>
</comment>
<evidence type="ECO:0000256" key="19">
    <source>
        <dbReference type="ARBA" id="ARBA00044919"/>
    </source>
</evidence>
<evidence type="ECO:0000256" key="15">
    <source>
        <dbReference type="ARBA" id="ARBA00044899"/>
    </source>
</evidence>
<dbReference type="GO" id="GO:0022857">
    <property type="term" value="F:transmembrane transporter activity"/>
    <property type="evidence" value="ECO:0007669"/>
    <property type="project" value="InterPro"/>
</dbReference>
<gene>
    <name evidence="28" type="primary">Aste57867_10802</name>
    <name evidence="27" type="ORF">As57867_010762</name>
    <name evidence="28" type="ORF">ASTE57867_10802</name>
</gene>
<dbReference type="OrthoDB" id="424834at2759"/>
<comment type="catalytic activity">
    <reaction evidence="8">
        <text>L-lysyl-L-alanine(out) = L-lysyl-L-alanine(in)</text>
        <dbReference type="Rhea" id="RHEA:79399"/>
        <dbReference type="ChEBI" id="CHEBI:229954"/>
    </reaction>
</comment>
<keyword evidence="4 25" id="KW-0812">Transmembrane</keyword>
<comment type="subcellular location">
    <subcellularLocation>
        <location evidence="1">Lysosome membrane</location>
        <topology evidence="1">Multi-pass membrane protein</topology>
    </subcellularLocation>
</comment>
<evidence type="ECO:0000256" key="18">
    <source>
        <dbReference type="ARBA" id="ARBA00044912"/>
    </source>
</evidence>
<feature type="transmembrane region" description="Helical" evidence="25">
    <location>
        <begin position="400"/>
        <end position="422"/>
    </location>
</feature>
<evidence type="ECO:0000256" key="14">
    <source>
        <dbReference type="ARBA" id="ARBA00044898"/>
    </source>
</evidence>
<evidence type="ECO:0000256" key="2">
    <source>
        <dbReference type="ARBA" id="ARBA00008335"/>
    </source>
</evidence>
<comment type="subunit">
    <text evidence="24">Homodimer. Interacts with lysosomal protein GLMP (via lumenal domain); the interaction starts while both proteins are still in the endoplasmic reticulum and is required for stabilization of MFSD1 in lysosomes but has no direct effect on its targeting to lysosomes or transporter activity.</text>
</comment>
<dbReference type="PANTHER" id="PTHR23512:SF3">
    <property type="entry name" value="MAJOR FACILITATOR SUPERFAMILY DOMAIN-CONTAINING PROTEIN 1"/>
    <property type="match status" value="1"/>
</dbReference>
<evidence type="ECO:0000256" key="20">
    <source>
        <dbReference type="ARBA" id="ARBA00044924"/>
    </source>
</evidence>
<keyword evidence="5 25" id="KW-1133">Transmembrane helix</keyword>
<dbReference type="GO" id="GO:0005765">
    <property type="term" value="C:lysosomal membrane"/>
    <property type="evidence" value="ECO:0007669"/>
    <property type="project" value="UniProtKB-SubCell"/>
</dbReference>
<evidence type="ECO:0000256" key="7">
    <source>
        <dbReference type="ARBA" id="ARBA00023228"/>
    </source>
</evidence>